<accession>A0A562R0S8</accession>
<comment type="caution">
    <text evidence="2">The sequence shown here is derived from an EMBL/GenBank/DDBJ whole genome shotgun (WGS) entry which is preliminary data.</text>
</comment>
<evidence type="ECO:0000313" key="2">
    <source>
        <dbReference type="EMBL" id="TWI62184.1"/>
    </source>
</evidence>
<dbReference type="GO" id="GO:0005737">
    <property type="term" value="C:cytoplasm"/>
    <property type="evidence" value="ECO:0007669"/>
    <property type="project" value="TreeGrafter"/>
</dbReference>
<evidence type="ECO:0000259" key="1">
    <source>
        <dbReference type="Pfam" id="PF00501"/>
    </source>
</evidence>
<dbReference type="GO" id="GO:0044550">
    <property type="term" value="P:secondary metabolite biosynthetic process"/>
    <property type="evidence" value="ECO:0007669"/>
    <property type="project" value="TreeGrafter"/>
</dbReference>
<dbReference type="AlphaFoldDB" id="A0A562R0S8"/>
<reference evidence="2 3" key="1">
    <citation type="journal article" date="2015" name="Stand. Genomic Sci.">
        <title>Genomic Encyclopedia of Bacterial and Archaeal Type Strains, Phase III: the genomes of soil and plant-associated and newly described type strains.</title>
        <authorList>
            <person name="Whitman W.B."/>
            <person name="Woyke T."/>
            <person name="Klenk H.P."/>
            <person name="Zhou Y."/>
            <person name="Lilburn T.G."/>
            <person name="Beck B.J."/>
            <person name="De Vos P."/>
            <person name="Vandamme P."/>
            <person name="Eisen J.A."/>
            <person name="Garrity G."/>
            <person name="Hugenholtz P."/>
            <person name="Kyrpides N.C."/>
        </authorList>
    </citation>
    <scope>NUCLEOTIDE SEQUENCE [LARGE SCALE GENOMIC DNA]</scope>
    <source>
        <strain evidence="2 3">CGMCC 1.10822</strain>
    </source>
</reference>
<name>A0A562R0S8_9BURK</name>
<feature type="domain" description="AMP-dependent synthetase/ligase" evidence="1">
    <location>
        <begin position="24"/>
        <end position="126"/>
    </location>
</feature>
<dbReference type="OrthoDB" id="6297021at2"/>
<evidence type="ECO:0000313" key="3">
    <source>
        <dbReference type="Proteomes" id="UP000318431"/>
    </source>
</evidence>
<gene>
    <name evidence="2" type="ORF">IP91_04293</name>
</gene>
<dbReference type="RefSeq" id="WP_145651789.1">
    <property type="nucleotide sequence ID" value="NZ_VLLB01000009.1"/>
</dbReference>
<organism evidence="2 3">
    <name type="scientific">Pseudoduganella lurida</name>
    <dbReference type="NCBI Taxonomy" id="1036180"/>
    <lineage>
        <taxon>Bacteria</taxon>
        <taxon>Pseudomonadati</taxon>
        <taxon>Pseudomonadota</taxon>
        <taxon>Betaproteobacteria</taxon>
        <taxon>Burkholderiales</taxon>
        <taxon>Oxalobacteraceae</taxon>
        <taxon>Telluria group</taxon>
        <taxon>Pseudoduganella</taxon>
    </lineage>
</organism>
<keyword evidence="3" id="KW-1185">Reference proteome</keyword>
<dbReference type="InterPro" id="IPR000873">
    <property type="entry name" value="AMP-dep_synth/lig_dom"/>
</dbReference>
<dbReference type="SUPFAM" id="SSF56801">
    <property type="entry name" value="Acetyl-CoA synthetase-like"/>
    <property type="match status" value="1"/>
</dbReference>
<dbReference type="GO" id="GO:0043041">
    <property type="term" value="P:amino acid activation for nonribosomal peptide biosynthetic process"/>
    <property type="evidence" value="ECO:0007669"/>
    <property type="project" value="TreeGrafter"/>
</dbReference>
<dbReference type="Pfam" id="PF00501">
    <property type="entry name" value="AMP-binding"/>
    <property type="match status" value="1"/>
</dbReference>
<dbReference type="EMBL" id="VLLB01000009">
    <property type="protein sequence ID" value="TWI62184.1"/>
    <property type="molecule type" value="Genomic_DNA"/>
</dbReference>
<dbReference type="PANTHER" id="PTHR45527">
    <property type="entry name" value="NONRIBOSOMAL PEPTIDE SYNTHETASE"/>
    <property type="match status" value="1"/>
</dbReference>
<protein>
    <submittedName>
        <fullName evidence="2">AMP-binding enzyme</fullName>
    </submittedName>
</protein>
<dbReference type="PANTHER" id="PTHR45527:SF1">
    <property type="entry name" value="FATTY ACID SYNTHASE"/>
    <property type="match status" value="1"/>
</dbReference>
<dbReference type="Proteomes" id="UP000318431">
    <property type="component" value="Unassembled WGS sequence"/>
</dbReference>
<sequence>MNTRAQHGASRAGTAPFDAVHHRFERLALTYPGAVAVRGGAGMLTYGELDCQADALAAHLQRRGLLPGQFCALHLPTSCALVRAMLAVLKAGGAFVLLDPALPPARIAALTHFFDPALLLTQGHCPAGTRHGTLVLQCAGDDAGLPCAWPDEHPVRAHEMACALPSRQPELGVGVAMLTHADLHALCDTPAGPPAPPGTAALAVLWGPLTHGAPVTLAS</sequence>
<proteinExistence type="predicted"/>
<dbReference type="GO" id="GO:0031177">
    <property type="term" value="F:phosphopantetheine binding"/>
    <property type="evidence" value="ECO:0007669"/>
    <property type="project" value="TreeGrafter"/>
</dbReference>
<dbReference type="InterPro" id="IPR042099">
    <property type="entry name" value="ANL_N_sf"/>
</dbReference>
<dbReference type="Gene3D" id="3.40.50.12780">
    <property type="entry name" value="N-terminal domain of ligase-like"/>
    <property type="match status" value="1"/>
</dbReference>